<geneLocation type="mitochondrion" evidence="2"/>
<keyword evidence="1" id="KW-1133">Transmembrane helix</keyword>
<accession>A0A124GMD3</accession>
<keyword evidence="1" id="KW-0472">Membrane</keyword>
<evidence type="ECO:0000313" key="2">
    <source>
        <dbReference type="EMBL" id="KUM45322.1"/>
    </source>
</evidence>
<comment type="caution">
    <text evidence="2">The sequence shown here is derived from an EMBL/GenBank/DDBJ whole genome shotgun (WGS) entry which is preliminary data.</text>
</comment>
<dbReference type="AlphaFoldDB" id="A0A124GMD3"/>
<sequence>MGSAPDYSLTPVFVSLLPNISIYSLYCATFASGHSLGFSGPLTGSRQHLKPARILALRRVEIPTIELGGMLSKQHQSHKRG</sequence>
<name>A0A124GMD3_PICGL</name>
<dbReference type="EMBL" id="LKAM01000020">
    <property type="protein sequence ID" value="KUM45322.1"/>
    <property type="molecule type" value="Genomic_DNA"/>
</dbReference>
<keyword evidence="2" id="KW-0496">Mitochondrion</keyword>
<proteinExistence type="predicted"/>
<feature type="transmembrane region" description="Helical" evidence="1">
    <location>
        <begin position="20"/>
        <end position="43"/>
    </location>
</feature>
<reference evidence="2" key="1">
    <citation type="journal article" date="2015" name="Genome Biol. Evol.">
        <title>Organellar Genomes of White Spruce (Picea glauca): Assembly and Annotation.</title>
        <authorList>
            <person name="Jackman S.D."/>
            <person name="Warren R.L."/>
            <person name="Gibb E.A."/>
            <person name="Vandervalk B.P."/>
            <person name="Mohamadi H."/>
            <person name="Chu J."/>
            <person name="Raymond A."/>
            <person name="Pleasance S."/>
            <person name="Coope R."/>
            <person name="Wildung M.R."/>
            <person name="Ritland C.E."/>
            <person name="Bousquet J."/>
            <person name="Jones S.J."/>
            <person name="Bohlmann J."/>
            <person name="Birol I."/>
        </authorList>
    </citation>
    <scope>NUCLEOTIDE SEQUENCE [LARGE SCALE GENOMIC DNA]</scope>
    <source>
        <tissue evidence="2">Flushing bud</tissue>
    </source>
</reference>
<keyword evidence="1" id="KW-0812">Transmembrane</keyword>
<evidence type="ECO:0000256" key="1">
    <source>
        <dbReference type="SAM" id="Phobius"/>
    </source>
</evidence>
<organism evidence="2">
    <name type="scientific">Picea glauca</name>
    <name type="common">White spruce</name>
    <name type="synonym">Pinus glauca</name>
    <dbReference type="NCBI Taxonomy" id="3330"/>
    <lineage>
        <taxon>Eukaryota</taxon>
        <taxon>Viridiplantae</taxon>
        <taxon>Streptophyta</taxon>
        <taxon>Embryophyta</taxon>
        <taxon>Tracheophyta</taxon>
        <taxon>Spermatophyta</taxon>
        <taxon>Pinopsida</taxon>
        <taxon>Pinidae</taxon>
        <taxon>Conifers I</taxon>
        <taxon>Pinales</taxon>
        <taxon>Pinaceae</taxon>
        <taxon>Picea</taxon>
    </lineage>
</organism>
<protein>
    <submittedName>
        <fullName evidence="2">Uncharacterized protein</fullName>
    </submittedName>
</protein>
<gene>
    <name evidence="2" type="ORF">ABT39_MTgene3395</name>
</gene>